<accession>A0AAD9B189</accession>
<dbReference type="Proteomes" id="UP001228049">
    <property type="component" value="Unassembled WGS sequence"/>
</dbReference>
<reference evidence="1" key="1">
    <citation type="submission" date="2023-04" db="EMBL/GenBank/DDBJ databases">
        <title>Chromosome-level genome of Chaenocephalus aceratus.</title>
        <authorList>
            <person name="Park H."/>
        </authorList>
    </citation>
    <scope>NUCLEOTIDE SEQUENCE</scope>
    <source>
        <strain evidence="1">DE</strain>
        <tissue evidence="1">Muscle</tissue>
    </source>
</reference>
<sequence>MMTVKEKQLAEESAAAAKESVMVKKVNEEESGIVPVLSGSMREIACVSVGDFEEGGRWVDDSIDLQQLSVVCPCLGGVGLEPRGLLKGGDVREVERRPGGL</sequence>
<organism evidence="1 2">
    <name type="scientific">Dissostichus eleginoides</name>
    <name type="common">Patagonian toothfish</name>
    <name type="synonym">Dissostichus amissus</name>
    <dbReference type="NCBI Taxonomy" id="100907"/>
    <lineage>
        <taxon>Eukaryota</taxon>
        <taxon>Metazoa</taxon>
        <taxon>Chordata</taxon>
        <taxon>Craniata</taxon>
        <taxon>Vertebrata</taxon>
        <taxon>Euteleostomi</taxon>
        <taxon>Actinopterygii</taxon>
        <taxon>Neopterygii</taxon>
        <taxon>Teleostei</taxon>
        <taxon>Neoteleostei</taxon>
        <taxon>Acanthomorphata</taxon>
        <taxon>Eupercaria</taxon>
        <taxon>Perciformes</taxon>
        <taxon>Notothenioidei</taxon>
        <taxon>Nototheniidae</taxon>
        <taxon>Dissostichus</taxon>
    </lineage>
</organism>
<gene>
    <name evidence="1" type="ORF">KUDE01_006695</name>
</gene>
<dbReference type="AlphaFoldDB" id="A0AAD9B189"/>
<comment type="caution">
    <text evidence="1">The sequence shown here is derived from an EMBL/GenBank/DDBJ whole genome shotgun (WGS) entry which is preliminary data.</text>
</comment>
<evidence type="ECO:0000313" key="2">
    <source>
        <dbReference type="Proteomes" id="UP001228049"/>
    </source>
</evidence>
<keyword evidence="2" id="KW-1185">Reference proteome</keyword>
<proteinExistence type="predicted"/>
<evidence type="ECO:0000313" key="1">
    <source>
        <dbReference type="EMBL" id="KAK1875445.1"/>
    </source>
</evidence>
<name>A0AAD9B189_DISEL</name>
<protein>
    <submittedName>
        <fullName evidence="1">Mei4-dependent protein 1</fullName>
    </submittedName>
</protein>
<dbReference type="EMBL" id="JASDAP010000124">
    <property type="protein sequence ID" value="KAK1875445.1"/>
    <property type="molecule type" value="Genomic_DNA"/>
</dbReference>